<proteinExistence type="predicted"/>
<evidence type="ECO:0000313" key="2">
    <source>
        <dbReference type="Proteomes" id="UP000196052"/>
    </source>
</evidence>
<dbReference type="Proteomes" id="UP000196052">
    <property type="component" value="Unassembled WGS sequence"/>
</dbReference>
<organism evidence="1 2">
    <name type="scientific">Bacillus wiedmannii</name>
    <dbReference type="NCBI Taxonomy" id="1890302"/>
    <lineage>
        <taxon>Bacteria</taxon>
        <taxon>Bacillati</taxon>
        <taxon>Bacillota</taxon>
        <taxon>Bacilli</taxon>
        <taxon>Bacillales</taxon>
        <taxon>Bacillaceae</taxon>
        <taxon>Bacillus</taxon>
        <taxon>Bacillus cereus group</taxon>
    </lineage>
</organism>
<dbReference type="EMBL" id="FMBE01000016">
    <property type="protein sequence ID" value="SCC64606.1"/>
    <property type="molecule type" value="Genomic_DNA"/>
</dbReference>
<accession>A0A1C4G8Z2</accession>
<name>A0A1C4G8Z2_9BACI</name>
<sequence length="10" mass="1324">MKDMRREDED</sequence>
<gene>
    <name evidence="1" type="ORF">BC05F1_05526</name>
</gene>
<evidence type="ECO:0000313" key="1">
    <source>
        <dbReference type="EMBL" id="SCC64606.1"/>
    </source>
</evidence>
<protein>
    <submittedName>
        <fullName evidence="1">Uncharacterized protein</fullName>
    </submittedName>
</protein>
<reference evidence="2" key="1">
    <citation type="submission" date="2016-08" db="EMBL/GenBank/DDBJ databases">
        <authorList>
            <person name="Loux V."/>
            <person name="Rue O."/>
        </authorList>
    </citation>
    <scope>NUCLEOTIDE SEQUENCE [LARGE SCALE GENOMIC DNA]</scope>
    <source>
        <strain evidence="2">INRA Bc05-F1</strain>
    </source>
</reference>